<comment type="catalytic activity">
    <reaction evidence="1">
        <text>(7,8-dihydropterin-6-yl)methyl diphosphate + 4-aminobenzoate = 7,8-dihydropteroate + diphosphate</text>
        <dbReference type="Rhea" id="RHEA:19949"/>
        <dbReference type="ChEBI" id="CHEBI:17836"/>
        <dbReference type="ChEBI" id="CHEBI:17839"/>
        <dbReference type="ChEBI" id="CHEBI:33019"/>
        <dbReference type="ChEBI" id="CHEBI:72950"/>
        <dbReference type="EC" id="2.5.1.15"/>
    </reaction>
</comment>
<evidence type="ECO:0000313" key="12">
    <source>
        <dbReference type="Proteomes" id="UP000617628"/>
    </source>
</evidence>
<dbReference type="CDD" id="cd00739">
    <property type="entry name" value="DHPS"/>
    <property type="match status" value="1"/>
</dbReference>
<comment type="pathway">
    <text evidence="3 9">Cofactor biosynthesis; tetrahydrofolate biosynthesis; 7,8-dihydrofolate from 2-amino-4-hydroxy-6-hydroxymethyl-7,8-dihydropteridine diphosphate and 4-aminobenzoate: step 1/2.</text>
</comment>
<dbReference type="PANTHER" id="PTHR20941">
    <property type="entry name" value="FOLATE SYNTHESIS PROTEINS"/>
    <property type="match status" value="1"/>
</dbReference>
<dbReference type="InterPro" id="IPR000489">
    <property type="entry name" value="Pterin-binding_dom"/>
</dbReference>
<evidence type="ECO:0000259" key="10">
    <source>
        <dbReference type="PROSITE" id="PS50972"/>
    </source>
</evidence>
<evidence type="ECO:0000256" key="2">
    <source>
        <dbReference type="ARBA" id="ARBA00001946"/>
    </source>
</evidence>
<dbReference type="AlphaFoldDB" id="A0A934S1E0"/>
<keyword evidence="8 9" id="KW-0289">Folate biosynthesis</keyword>
<keyword evidence="5 9" id="KW-0808">Transferase</keyword>
<dbReference type="GO" id="GO:0046872">
    <property type="term" value="F:metal ion binding"/>
    <property type="evidence" value="ECO:0007669"/>
    <property type="project" value="UniProtKB-KW"/>
</dbReference>
<comment type="cofactor">
    <cofactor evidence="2 9">
        <name>Mg(2+)</name>
        <dbReference type="ChEBI" id="CHEBI:18420"/>
    </cofactor>
</comment>
<dbReference type="EMBL" id="JAENIL010000043">
    <property type="protein sequence ID" value="MBK1879239.1"/>
    <property type="molecule type" value="Genomic_DNA"/>
</dbReference>
<dbReference type="Gene3D" id="3.20.20.20">
    <property type="entry name" value="Dihydropteroate synthase-like"/>
    <property type="match status" value="1"/>
</dbReference>
<dbReference type="PANTHER" id="PTHR20941:SF1">
    <property type="entry name" value="FOLIC ACID SYNTHESIS PROTEIN FOL1"/>
    <property type="match status" value="1"/>
</dbReference>
<dbReference type="Pfam" id="PF00809">
    <property type="entry name" value="Pterin_bind"/>
    <property type="match status" value="1"/>
</dbReference>
<dbReference type="PROSITE" id="PS50972">
    <property type="entry name" value="PTERIN_BINDING"/>
    <property type="match status" value="1"/>
</dbReference>
<evidence type="ECO:0000313" key="11">
    <source>
        <dbReference type="EMBL" id="MBK1879239.1"/>
    </source>
</evidence>
<organism evidence="11 12">
    <name type="scientific">Pelagicoccus mobilis</name>
    <dbReference type="NCBI Taxonomy" id="415221"/>
    <lineage>
        <taxon>Bacteria</taxon>
        <taxon>Pseudomonadati</taxon>
        <taxon>Verrucomicrobiota</taxon>
        <taxon>Opitutia</taxon>
        <taxon>Puniceicoccales</taxon>
        <taxon>Pelagicoccaceae</taxon>
        <taxon>Pelagicoccus</taxon>
    </lineage>
</organism>
<protein>
    <recommendedName>
        <fullName evidence="4 9">Dihydropteroate synthase</fullName>
        <shortName evidence="9">DHPS</shortName>
        <ecNumber evidence="4 9">2.5.1.15</ecNumber>
    </recommendedName>
    <alternativeName>
        <fullName evidence="9">Dihydropteroate pyrophosphorylase</fullName>
    </alternativeName>
</protein>
<dbReference type="GO" id="GO:0004156">
    <property type="term" value="F:dihydropteroate synthase activity"/>
    <property type="evidence" value="ECO:0007669"/>
    <property type="project" value="UniProtKB-EC"/>
</dbReference>
<dbReference type="Proteomes" id="UP000617628">
    <property type="component" value="Unassembled WGS sequence"/>
</dbReference>
<gene>
    <name evidence="11" type="primary">folP</name>
    <name evidence="11" type="ORF">JIN87_20300</name>
</gene>
<sequence>MSAKRTWRIRDGELEFGNRSLIVGILNVTPDSFSDGGIHCDRDSAAAKAIAMLEEGAGVIDLGGESTRPGYDPVDDEEEVKRTEPVVSAVIEQRADCIFSIDTTKPRVAEAALKAGARIVNDVCGFQTSPELAEVSAQFGAGVILMRNGRDGETDGCVLDRIKKSWERSLTIAKAIGVADESIVLDPGVGFGTTRQEDLEILRGLSELVSFGYPVMLGSSRKRITAQPAGLPLQERLEPTLATTVAGVAAGVDFFRVHDVAENVRAVGLTDLIYRGGHLDE</sequence>
<keyword evidence="6 9" id="KW-0479">Metal-binding</keyword>
<comment type="function">
    <text evidence="9">Catalyzes the condensation of para-aminobenzoate (pABA) with 6-hydroxymethyl-7,8-dihydropterin diphosphate (DHPt-PP) to form 7,8-dihydropteroate (H2Pte), the immediate precursor of folate derivatives.</text>
</comment>
<dbReference type="GO" id="GO:0046654">
    <property type="term" value="P:tetrahydrofolate biosynthetic process"/>
    <property type="evidence" value="ECO:0007669"/>
    <property type="project" value="TreeGrafter"/>
</dbReference>
<dbReference type="PROSITE" id="PS00792">
    <property type="entry name" value="DHPS_1"/>
    <property type="match status" value="1"/>
</dbReference>
<evidence type="ECO:0000256" key="9">
    <source>
        <dbReference type="RuleBase" id="RU361205"/>
    </source>
</evidence>
<evidence type="ECO:0000256" key="7">
    <source>
        <dbReference type="ARBA" id="ARBA00022842"/>
    </source>
</evidence>
<name>A0A934S1E0_9BACT</name>
<evidence type="ECO:0000256" key="4">
    <source>
        <dbReference type="ARBA" id="ARBA00012458"/>
    </source>
</evidence>
<accession>A0A934S1E0</accession>
<reference evidence="11" key="1">
    <citation type="submission" date="2021-01" db="EMBL/GenBank/DDBJ databases">
        <title>Modified the classification status of verrucomicrobia.</title>
        <authorList>
            <person name="Feng X."/>
        </authorList>
    </citation>
    <scope>NUCLEOTIDE SEQUENCE</scope>
    <source>
        <strain evidence="11">KCTC 13126</strain>
    </source>
</reference>
<feature type="domain" description="Pterin-binding" evidence="10">
    <location>
        <begin position="20"/>
        <end position="268"/>
    </location>
</feature>
<dbReference type="RefSeq" id="WP_200357452.1">
    <property type="nucleotide sequence ID" value="NZ_JAENIL010000043.1"/>
</dbReference>
<dbReference type="InterPro" id="IPR011005">
    <property type="entry name" value="Dihydropteroate_synth-like_sf"/>
</dbReference>
<dbReference type="GO" id="GO:0005829">
    <property type="term" value="C:cytosol"/>
    <property type="evidence" value="ECO:0007669"/>
    <property type="project" value="TreeGrafter"/>
</dbReference>
<dbReference type="InterPro" id="IPR045031">
    <property type="entry name" value="DHP_synth-like"/>
</dbReference>
<evidence type="ECO:0000256" key="8">
    <source>
        <dbReference type="ARBA" id="ARBA00022909"/>
    </source>
</evidence>
<keyword evidence="7 9" id="KW-0460">Magnesium</keyword>
<comment type="caution">
    <text evidence="11">The sequence shown here is derived from an EMBL/GenBank/DDBJ whole genome shotgun (WGS) entry which is preliminary data.</text>
</comment>
<dbReference type="SUPFAM" id="SSF51717">
    <property type="entry name" value="Dihydropteroate synthetase-like"/>
    <property type="match status" value="1"/>
</dbReference>
<keyword evidence="12" id="KW-1185">Reference proteome</keyword>
<proteinExistence type="inferred from homology"/>
<dbReference type="NCBIfam" id="TIGR01496">
    <property type="entry name" value="DHPS"/>
    <property type="match status" value="1"/>
</dbReference>
<evidence type="ECO:0000256" key="1">
    <source>
        <dbReference type="ARBA" id="ARBA00000012"/>
    </source>
</evidence>
<dbReference type="EC" id="2.5.1.15" evidence="4 9"/>
<dbReference type="PROSITE" id="PS00793">
    <property type="entry name" value="DHPS_2"/>
    <property type="match status" value="1"/>
</dbReference>
<evidence type="ECO:0000256" key="3">
    <source>
        <dbReference type="ARBA" id="ARBA00004763"/>
    </source>
</evidence>
<dbReference type="InterPro" id="IPR006390">
    <property type="entry name" value="DHP_synth_dom"/>
</dbReference>
<comment type="similarity">
    <text evidence="9">Belongs to the DHPS family.</text>
</comment>
<evidence type="ECO:0000256" key="6">
    <source>
        <dbReference type="ARBA" id="ARBA00022723"/>
    </source>
</evidence>
<evidence type="ECO:0000256" key="5">
    <source>
        <dbReference type="ARBA" id="ARBA00022679"/>
    </source>
</evidence>
<dbReference type="GO" id="GO:0046656">
    <property type="term" value="P:folic acid biosynthetic process"/>
    <property type="evidence" value="ECO:0007669"/>
    <property type="project" value="UniProtKB-KW"/>
</dbReference>